<keyword evidence="14" id="KW-1185">Reference proteome</keyword>
<organism evidence="13 14">
    <name type="scientific">Papaver atlanticum</name>
    <dbReference type="NCBI Taxonomy" id="357466"/>
    <lineage>
        <taxon>Eukaryota</taxon>
        <taxon>Viridiplantae</taxon>
        <taxon>Streptophyta</taxon>
        <taxon>Embryophyta</taxon>
        <taxon>Tracheophyta</taxon>
        <taxon>Spermatophyta</taxon>
        <taxon>Magnoliopsida</taxon>
        <taxon>Ranunculales</taxon>
        <taxon>Papaveraceae</taxon>
        <taxon>Papaveroideae</taxon>
        <taxon>Papaver</taxon>
    </lineage>
</organism>
<dbReference type="SMART" id="SM00504">
    <property type="entry name" value="Ubox"/>
    <property type="match status" value="1"/>
</dbReference>
<reference evidence="13" key="1">
    <citation type="submission" date="2022-04" db="EMBL/GenBank/DDBJ databases">
        <title>A functionally conserved STORR gene fusion in Papaver species that diverged 16.8 million years ago.</title>
        <authorList>
            <person name="Catania T."/>
        </authorList>
    </citation>
    <scope>NUCLEOTIDE SEQUENCE</scope>
    <source>
        <strain evidence="13">S-188037</strain>
    </source>
</reference>
<evidence type="ECO:0000256" key="10">
    <source>
        <dbReference type="ARBA" id="ARBA00023242"/>
    </source>
</evidence>
<keyword evidence="10" id="KW-0539">Nucleus</keyword>
<comment type="catalytic activity">
    <reaction evidence="1">
        <text>S-ubiquitinyl-[E2 ubiquitin-conjugating enzyme]-L-cysteine + [acceptor protein]-L-lysine = [E2 ubiquitin-conjugating enzyme]-L-cysteine + N(6)-ubiquitinyl-[acceptor protein]-L-lysine.</text>
        <dbReference type="EC" id="2.3.2.27"/>
    </reaction>
</comment>
<dbReference type="PANTHER" id="PTHR13931">
    <property type="entry name" value="UBIQUITINATION FACTOR E4"/>
    <property type="match status" value="1"/>
</dbReference>
<dbReference type="PROSITE" id="PS51698">
    <property type="entry name" value="U_BOX"/>
    <property type="match status" value="1"/>
</dbReference>
<dbReference type="GO" id="GO:0034450">
    <property type="term" value="F:ubiquitin-ubiquitin ligase activity"/>
    <property type="evidence" value="ECO:0007669"/>
    <property type="project" value="InterPro"/>
</dbReference>
<feature type="domain" description="U-box" evidence="12">
    <location>
        <begin position="879"/>
        <end position="960"/>
    </location>
</feature>
<dbReference type="FunFam" id="3.30.40.10:FF:000055">
    <property type="entry name" value="Ubiquitin conjugation factor e4 a"/>
    <property type="match status" value="1"/>
</dbReference>
<dbReference type="GO" id="GO:0000151">
    <property type="term" value="C:ubiquitin ligase complex"/>
    <property type="evidence" value="ECO:0007669"/>
    <property type="project" value="InterPro"/>
</dbReference>
<dbReference type="CDD" id="cd16657">
    <property type="entry name" value="RING-Ubox_UBE4A"/>
    <property type="match status" value="1"/>
</dbReference>
<dbReference type="GO" id="GO:0000209">
    <property type="term" value="P:protein polyubiquitination"/>
    <property type="evidence" value="ECO:0007669"/>
    <property type="project" value="TreeGrafter"/>
</dbReference>
<evidence type="ECO:0000313" key="14">
    <source>
        <dbReference type="Proteomes" id="UP001202328"/>
    </source>
</evidence>
<dbReference type="EMBL" id="JAJJMB010003672">
    <property type="protein sequence ID" value="KAI3946325.1"/>
    <property type="molecule type" value="Genomic_DNA"/>
</dbReference>
<keyword evidence="9" id="KW-0833">Ubl conjugation pathway</keyword>
<evidence type="ECO:0000256" key="4">
    <source>
        <dbReference type="ARBA" id="ARBA00004906"/>
    </source>
</evidence>
<comment type="subcellular location">
    <subcellularLocation>
        <location evidence="3">Cytoplasm</location>
    </subcellularLocation>
    <subcellularLocation>
        <location evidence="2">Nucleus</location>
    </subcellularLocation>
</comment>
<evidence type="ECO:0000256" key="2">
    <source>
        <dbReference type="ARBA" id="ARBA00004123"/>
    </source>
</evidence>
<comment type="caution">
    <text evidence="13">The sequence shown here is derived from an EMBL/GenBank/DDBJ whole genome shotgun (WGS) entry which is preliminary data.</text>
</comment>
<dbReference type="Proteomes" id="UP001202328">
    <property type="component" value="Unassembled WGS sequence"/>
</dbReference>
<comment type="pathway">
    <text evidence="4">Protein modification; protein ubiquitination.</text>
</comment>
<evidence type="ECO:0000259" key="12">
    <source>
        <dbReference type="PROSITE" id="PS51698"/>
    </source>
</evidence>
<dbReference type="GO" id="GO:0036503">
    <property type="term" value="P:ERAD pathway"/>
    <property type="evidence" value="ECO:0007669"/>
    <property type="project" value="InterPro"/>
</dbReference>
<dbReference type="InterPro" id="IPR003613">
    <property type="entry name" value="Ubox_domain"/>
</dbReference>
<name>A0AAD4XUK4_9MAGN</name>
<accession>A0AAD4XUK4</accession>
<comment type="similarity">
    <text evidence="5">Belongs to the ubiquitin conjugation factor E4 family.</text>
</comment>
<evidence type="ECO:0000256" key="9">
    <source>
        <dbReference type="ARBA" id="ARBA00022786"/>
    </source>
</evidence>
<gene>
    <name evidence="13" type="ORF">MKW98_010449</name>
</gene>
<dbReference type="GO" id="GO:0006511">
    <property type="term" value="P:ubiquitin-dependent protein catabolic process"/>
    <property type="evidence" value="ECO:0007669"/>
    <property type="project" value="InterPro"/>
</dbReference>
<evidence type="ECO:0000313" key="13">
    <source>
        <dbReference type="EMBL" id="KAI3946325.1"/>
    </source>
</evidence>
<evidence type="ECO:0000256" key="8">
    <source>
        <dbReference type="ARBA" id="ARBA00022679"/>
    </source>
</evidence>
<dbReference type="InterPro" id="IPR045132">
    <property type="entry name" value="UBE4"/>
</dbReference>
<dbReference type="GO" id="GO:0005737">
    <property type="term" value="C:cytoplasm"/>
    <property type="evidence" value="ECO:0007669"/>
    <property type="project" value="UniProtKB-SubCell"/>
</dbReference>
<dbReference type="PANTHER" id="PTHR13931:SF2">
    <property type="entry name" value="UBIQUITIN CONJUGATION FACTOR E4 B"/>
    <property type="match status" value="1"/>
</dbReference>
<dbReference type="Pfam" id="PF10408">
    <property type="entry name" value="Ufd2P_core"/>
    <property type="match status" value="1"/>
</dbReference>
<protein>
    <recommendedName>
        <fullName evidence="6">RING-type E3 ubiquitin transferase</fullName>
        <ecNumber evidence="6">2.3.2.27</ecNumber>
    </recommendedName>
</protein>
<evidence type="ECO:0000256" key="6">
    <source>
        <dbReference type="ARBA" id="ARBA00012483"/>
    </source>
</evidence>
<keyword evidence="8" id="KW-0808">Transferase</keyword>
<proteinExistence type="inferred from homology"/>
<keyword evidence="7" id="KW-0963">Cytoplasm</keyword>
<feature type="region of interest" description="Disordered" evidence="11">
    <location>
        <begin position="700"/>
        <end position="727"/>
    </location>
</feature>
<dbReference type="InterPro" id="IPR019474">
    <property type="entry name" value="Ub_conjug_fac_E4_core"/>
</dbReference>
<evidence type="ECO:0000256" key="1">
    <source>
        <dbReference type="ARBA" id="ARBA00000900"/>
    </source>
</evidence>
<dbReference type="EC" id="2.3.2.27" evidence="6"/>
<dbReference type="Gene3D" id="3.30.40.10">
    <property type="entry name" value="Zinc/RING finger domain, C3HC4 (zinc finger)"/>
    <property type="match status" value="1"/>
</dbReference>
<evidence type="ECO:0000256" key="11">
    <source>
        <dbReference type="SAM" id="MobiDB-lite"/>
    </source>
</evidence>
<dbReference type="GO" id="GO:0005634">
    <property type="term" value="C:nucleus"/>
    <property type="evidence" value="ECO:0007669"/>
    <property type="project" value="UniProtKB-SubCell"/>
</dbReference>
<evidence type="ECO:0000256" key="7">
    <source>
        <dbReference type="ARBA" id="ARBA00022490"/>
    </source>
</evidence>
<evidence type="ECO:0000256" key="3">
    <source>
        <dbReference type="ARBA" id="ARBA00004496"/>
    </source>
</evidence>
<sequence>MATGKPKRPPEVIEDILIQRIFLVTLTNTDNKQVMYLEKMAAENLREGKSLLLNRDLMESVLVGRLSDQFSGESLFQYLTGCYGRAFEEGKKIITNMKDVDLQSSLVNGVIEPAKKSVVNYCRVYLHNPDMFPHSEKISAGSPLLPIIFSAVSENNTACGNEFLNEFFTDTADYDIMAPIYKNLYDTLNHEISKVNDSPLGNFVQPLKALKMLVRFPNGGKALVNHPLWLPKGEDVNGRVIEKESILGSFFHISALPDSTAIKYDLNQLLSSTSGALISSRLLPTNDLYGELTDLLLYLLNSKDKDTRECVLEYIGNVIEKNSSRAHMHVDTVTCASSGMFFNLSVVMLRLCMPFLKEITKRDKIDAKYVSNSTRLDLRALTALHASSEESAVWADENKLKSGNSQYSFICECFFMTARVLNLGLLKVMAEYRDLKIVLLESTDELSLMEEQPPSKYFKEEIARLSKMIELQYKVNSGYESHLLEDYNIQRALSFYRLMIVWLVDSVGGFKMPLPSSCPMEFGCMPEQFVDDAMELLLFVSEIIPEKLDPVLLNDFTNFIIMFIGSPNYIRNPFLRAKMVKVLNCWTPKRSDSDTAVSPFQGHQLALGQYLVGSILKLYVDIEFTGSDAQFLEKFFIRNEIAQLLKYLWEEPSHLDAWTKFAKEEEKGVYLNFLNFLINDSIYLLDEGLNKIRKLKEMEKEREMGKEREDKSDESHSEVEDESHSEVENDIRDYIALALEDINMLAFTSEQITAPFLLPQMVDRIANMLNYFLVQLVGPKRNSLHLKSAEKYGFEPRILLRKIISIYVHIARDDKENTFAAAICKDGRSYSDKLFNDVAKVPKIGEDGNEIELQEFANLGAKVKLVASEAMDAEAFLGEIPDEFLDPIQCTLMKDPVTLPSSNVTVDRSVIERHLLSDTNDPFNRSHLTQDMLIPDVQLKSSIDEFIKSRIQHTSRTGKF</sequence>
<dbReference type="Pfam" id="PF04564">
    <property type="entry name" value="U-box"/>
    <property type="match status" value="1"/>
</dbReference>
<dbReference type="InterPro" id="IPR013083">
    <property type="entry name" value="Znf_RING/FYVE/PHD"/>
</dbReference>
<evidence type="ECO:0000256" key="5">
    <source>
        <dbReference type="ARBA" id="ARBA00007434"/>
    </source>
</evidence>
<dbReference type="SUPFAM" id="SSF57850">
    <property type="entry name" value="RING/U-box"/>
    <property type="match status" value="1"/>
</dbReference>
<dbReference type="AlphaFoldDB" id="A0AAD4XUK4"/>